<dbReference type="InterPro" id="IPR029060">
    <property type="entry name" value="PIN-like_dom_sf"/>
</dbReference>
<name>A0A3G2R997_9FIRM</name>
<gene>
    <name evidence="2" type="ORF">D2962_14150</name>
</gene>
<dbReference type="Pfam" id="PF01850">
    <property type="entry name" value="PIN"/>
    <property type="match status" value="1"/>
</dbReference>
<feature type="domain" description="PIN" evidence="1">
    <location>
        <begin position="9"/>
        <end position="129"/>
    </location>
</feature>
<dbReference type="SUPFAM" id="SSF88723">
    <property type="entry name" value="PIN domain-like"/>
    <property type="match status" value="1"/>
</dbReference>
<keyword evidence="3" id="KW-1185">Reference proteome</keyword>
<sequence length="148" mass="17365">MNDNFKRQFIDTNVLVYAHDRSAGKKYERARKLLTNLWESRQGCISIQVLQEFYVTVVQKIAKPILTDKAARIITDLKEWNVHIPDVNDILYAIDIQQRNKLSFWDSLIICSAKKLNCDVIWSEDLNHGQYYEEIVVINPFEELSDNC</sequence>
<dbReference type="KEGG" id="bacg:D2962_14150"/>
<dbReference type="Proteomes" id="UP000280960">
    <property type="component" value="Chromosome"/>
</dbReference>
<dbReference type="AlphaFoldDB" id="A0A3G2R997"/>
<accession>A0A3G2R997</accession>
<protein>
    <submittedName>
        <fullName evidence="2">PIN domain-containing protein</fullName>
    </submittedName>
</protein>
<dbReference type="Gene3D" id="3.40.50.1010">
    <property type="entry name" value="5'-nuclease"/>
    <property type="match status" value="1"/>
</dbReference>
<evidence type="ECO:0000259" key="1">
    <source>
        <dbReference type="Pfam" id="PF01850"/>
    </source>
</evidence>
<dbReference type="InterPro" id="IPR002716">
    <property type="entry name" value="PIN_dom"/>
</dbReference>
<dbReference type="RefSeq" id="WP_122015357.1">
    <property type="nucleotide sequence ID" value="NZ_CP033169.1"/>
</dbReference>
<dbReference type="EMBL" id="CP033169">
    <property type="protein sequence ID" value="AYO31588.1"/>
    <property type="molecule type" value="Genomic_DNA"/>
</dbReference>
<organism evidence="2 3">
    <name type="scientific">Biomaibacter acetigenes</name>
    <dbReference type="NCBI Taxonomy" id="2316383"/>
    <lineage>
        <taxon>Bacteria</taxon>
        <taxon>Bacillati</taxon>
        <taxon>Bacillota</taxon>
        <taxon>Clostridia</taxon>
        <taxon>Thermosediminibacterales</taxon>
        <taxon>Tepidanaerobacteraceae</taxon>
        <taxon>Biomaibacter</taxon>
    </lineage>
</organism>
<dbReference type="CDD" id="cd18692">
    <property type="entry name" value="PIN_VapC-like"/>
    <property type="match status" value="1"/>
</dbReference>
<proteinExistence type="predicted"/>
<evidence type="ECO:0000313" key="3">
    <source>
        <dbReference type="Proteomes" id="UP000280960"/>
    </source>
</evidence>
<reference evidence="2 3" key="1">
    <citation type="submission" date="2018-10" db="EMBL/GenBank/DDBJ databases">
        <authorList>
            <person name="Zhang X."/>
        </authorList>
    </citation>
    <scope>NUCLEOTIDE SEQUENCE [LARGE SCALE GENOMIC DNA]</scope>
    <source>
        <strain evidence="2 3">SK-G1</strain>
    </source>
</reference>
<evidence type="ECO:0000313" key="2">
    <source>
        <dbReference type="EMBL" id="AYO31588.1"/>
    </source>
</evidence>